<dbReference type="InterPro" id="IPR002372">
    <property type="entry name" value="PQQ_rpt_dom"/>
</dbReference>
<reference evidence="2" key="1">
    <citation type="submission" date="2018-05" db="EMBL/GenBank/DDBJ databases">
        <authorList>
            <person name="Lanie J.A."/>
            <person name="Ng W.-L."/>
            <person name="Kazmierczak K.M."/>
            <person name="Andrzejewski T.M."/>
            <person name="Davidsen T.M."/>
            <person name="Wayne K.J."/>
            <person name="Tettelin H."/>
            <person name="Glass J.I."/>
            <person name="Rusch D."/>
            <person name="Podicherti R."/>
            <person name="Tsui H.-C.T."/>
            <person name="Winkler M.E."/>
        </authorList>
    </citation>
    <scope>NUCLEOTIDE SEQUENCE</scope>
</reference>
<dbReference type="EMBL" id="UINC01002391">
    <property type="protein sequence ID" value="SUZ96188.1"/>
    <property type="molecule type" value="Genomic_DNA"/>
</dbReference>
<dbReference type="Gene3D" id="2.130.10.10">
    <property type="entry name" value="YVTN repeat-like/Quinoprotein amine dehydrogenase"/>
    <property type="match status" value="1"/>
</dbReference>
<accession>A0A381RYQ8</accession>
<dbReference type="Pfam" id="PF13360">
    <property type="entry name" value="PQQ_2"/>
    <property type="match status" value="1"/>
</dbReference>
<dbReference type="SUPFAM" id="SSF50998">
    <property type="entry name" value="Quinoprotein alcohol dehydrogenase-like"/>
    <property type="match status" value="1"/>
</dbReference>
<dbReference type="Gene3D" id="2.40.128.630">
    <property type="match status" value="1"/>
</dbReference>
<feature type="domain" description="Pyrrolo-quinoline quinone repeat" evidence="1">
    <location>
        <begin position="120"/>
        <end position="373"/>
    </location>
</feature>
<dbReference type="AlphaFoldDB" id="A0A381RYQ8"/>
<evidence type="ECO:0000259" key="1">
    <source>
        <dbReference type="Pfam" id="PF13360"/>
    </source>
</evidence>
<gene>
    <name evidence="2" type="ORF">METZ01_LOCUS49042</name>
</gene>
<dbReference type="PANTHER" id="PTHR34512">
    <property type="entry name" value="CELL SURFACE PROTEIN"/>
    <property type="match status" value="1"/>
</dbReference>
<sequence>MNNQRTLLIITLFIAATMGLSAESDWPQFRGLHGGVAADNPSLPDHWEPDENIVWSLAVPGRAWSSPIVFDNHVFVMSVVNTSGVETPLKPLSQYQSRSFDGPMTGADLETPPVPLRWVLYDVDFATGAIRWERTLHTARPSSKHEKNSYASETPVTDGERVYAYLGYVGLFAFDLDGTQLWHTPMDTRETREGWGSASSPVVHGNRLFLVNDNLEQSFVAAYDTATGTEIWRVNREEASNWSTPFIWEHELRTEIVTTGTGGVRSYNLDGKLLWELTGMSSIHVATPFTQHELLYINSGYTADSNRPVYAIRPGASGDISLVPGTTRNEYVAWSHPTLGSYNPSALVYGDYHYTLLDRGFLICYDARTGEEVYSRQRISRGGTLFTASPWAYNGKIFAISEDGDTYVIKAGPEFELLGVNPLNEWTLATPAIASGSLIVRTVSSLYRIADM</sequence>
<evidence type="ECO:0000313" key="2">
    <source>
        <dbReference type="EMBL" id="SUZ96188.1"/>
    </source>
</evidence>
<dbReference type="PANTHER" id="PTHR34512:SF30">
    <property type="entry name" value="OUTER MEMBRANE PROTEIN ASSEMBLY FACTOR BAMB"/>
    <property type="match status" value="1"/>
</dbReference>
<proteinExistence type="predicted"/>
<dbReference type="InterPro" id="IPR015943">
    <property type="entry name" value="WD40/YVTN_repeat-like_dom_sf"/>
</dbReference>
<protein>
    <recommendedName>
        <fullName evidence="1">Pyrrolo-quinoline quinone repeat domain-containing protein</fullName>
    </recommendedName>
</protein>
<name>A0A381RYQ8_9ZZZZ</name>
<organism evidence="2">
    <name type="scientific">marine metagenome</name>
    <dbReference type="NCBI Taxonomy" id="408172"/>
    <lineage>
        <taxon>unclassified sequences</taxon>
        <taxon>metagenomes</taxon>
        <taxon>ecological metagenomes</taxon>
    </lineage>
</organism>
<dbReference type="InterPro" id="IPR011047">
    <property type="entry name" value="Quinoprotein_ADH-like_sf"/>
</dbReference>